<accession>A0ABT5HX80</accession>
<dbReference type="RefSeq" id="WP_272749155.1">
    <property type="nucleotide sequence ID" value="NZ_JAQQKX010000014.1"/>
</dbReference>
<dbReference type="Proteomes" id="UP001214854">
    <property type="component" value="Unassembled WGS sequence"/>
</dbReference>
<dbReference type="EMBL" id="JAQQKX010000014">
    <property type="protein sequence ID" value="MDC7684685.1"/>
    <property type="molecule type" value="Genomic_DNA"/>
</dbReference>
<evidence type="ECO:0000256" key="1">
    <source>
        <dbReference type="SAM" id="Phobius"/>
    </source>
</evidence>
<reference evidence="2 3" key="1">
    <citation type="submission" date="2023-01" db="EMBL/GenBank/DDBJ databases">
        <title>Novel species of the genus Asticcacaulis isolated from rivers.</title>
        <authorList>
            <person name="Lu H."/>
        </authorList>
    </citation>
    <scope>NUCLEOTIDE SEQUENCE [LARGE SCALE GENOMIC DNA]</scope>
    <source>
        <strain evidence="2 3">BYS171W</strain>
    </source>
</reference>
<dbReference type="InterPro" id="IPR022061">
    <property type="entry name" value="DUF3617"/>
</dbReference>
<name>A0ABT5HX80_9CAUL</name>
<keyword evidence="1" id="KW-0812">Transmembrane</keyword>
<sequence>MSVFKRIGGFVFAFIVMGVVPVVSMALNEQAMAAPDSAQGKDEAQKDEAWEVTAMTRISGLSLPANTETVCLSAEDRRNPPKSLSNAQCPNQQITRTGNTIRWVARCDKADVTGEITFAADDTLTGKVSGTKSGTRIDIDLTGRKVGTCTKS</sequence>
<organism evidence="2 3">
    <name type="scientific">Asticcacaulis aquaticus</name>
    <dbReference type="NCBI Taxonomy" id="2984212"/>
    <lineage>
        <taxon>Bacteria</taxon>
        <taxon>Pseudomonadati</taxon>
        <taxon>Pseudomonadota</taxon>
        <taxon>Alphaproteobacteria</taxon>
        <taxon>Caulobacterales</taxon>
        <taxon>Caulobacteraceae</taxon>
        <taxon>Asticcacaulis</taxon>
    </lineage>
</organism>
<dbReference type="Pfam" id="PF12276">
    <property type="entry name" value="DUF3617"/>
    <property type="match status" value="1"/>
</dbReference>
<proteinExistence type="predicted"/>
<protein>
    <submittedName>
        <fullName evidence="2">DUF3617 family protein</fullName>
    </submittedName>
</protein>
<keyword evidence="3" id="KW-1185">Reference proteome</keyword>
<evidence type="ECO:0000313" key="3">
    <source>
        <dbReference type="Proteomes" id="UP001214854"/>
    </source>
</evidence>
<comment type="caution">
    <text evidence="2">The sequence shown here is derived from an EMBL/GenBank/DDBJ whole genome shotgun (WGS) entry which is preliminary data.</text>
</comment>
<gene>
    <name evidence="2" type="ORF">PQU92_15475</name>
</gene>
<evidence type="ECO:0000313" key="2">
    <source>
        <dbReference type="EMBL" id="MDC7684685.1"/>
    </source>
</evidence>
<keyword evidence="1" id="KW-1133">Transmembrane helix</keyword>
<feature type="transmembrane region" description="Helical" evidence="1">
    <location>
        <begin position="7"/>
        <end position="27"/>
    </location>
</feature>
<keyword evidence="1" id="KW-0472">Membrane</keyword>